<organism evidence="2 3">
    <name type="scientific">Exophiala sideris</name>
    <dbReference type="NCBI Taxonomy" id="1016849"/>
    <lineage>
        <taxon>Eukaryota</taxon>
        <taxon>Fungi</taxon>
        <taxon>Dikarya</taxon>
        <taxon>Ascomycota</taxon>
        <taxon>Pezizomycotina</taxon>
        <taxon>Eurotiomycetes</taxon>
        <taxon>Chaetothyriomycetidae</taxon>
        <taxon>Chaetothyriales</taxon>
        <taxon>Herpotrichiellaceae</taxon>
        <taxon>Exophiala</taxon>
    </lineage>
</organism>
<reference evidence="2 3" key="1">
    <citation type="submission" date="2023-08" db="EMBL/GenBank/DDBJ databases">
        <title>Black Yeasts Isolated from many extreme environments.</title>
        <authorList>
            <person name="Coleine C."/>
            <person name="Stajich J.E."/>
            <person name="Selbmann L."/>
        </authorList>
    </citation>
    <scope>NUCLEOTIDE SEQUENCE [LARGE SCALE GENOMIC DNA]</scope>
    <source>
        <strain evidence="2 3">CCFEE 6328</strain>
    </source>
</reference>
<feature type="region of interest" description="Disordered" evidence="1">
    <location>
        <begin position="40"/>
        <end position="61"/>
    </location>
</feature>
<evidence type="ECO:0000313" key="2">
    <source>
        <dbReference type="EMBL" id="KAK5048793.1"/>
    </source>
</evidence>
<evidence type="ECO:0000313" key="3">
    <source>
        <dbReference type="Proteomes" id="UP001345691"/>
    </source>
</evidence>
<protein>
    <submittedName>
        <fullName evidence="2">Uncharacterized protein</fullName>
    </submittedName>
</protein>
<dbReference type="EMBL" id="JAVRRF010000051">
    <property type="protein sequence ID" value="KAK5048793.1"/>
    <property type="molecule type" value="Genomic_DNA"/>
</dbReference>
<sequence length="203" mass="22463">MELVSQLRATLGELEALKYSVAASSTHEALTSIQSGLESLIADDHPEPGPGQTSGRNVLTGVPDILKPFDVLEKRVGNSVSDAGGDRSATSPASAKQDRLLSVCSDNFECYLRELRLWDASSAQQGMQARKEVVDIYFSLLNPHYPCIDEFTFREEFDRYATNRSLQSITLERIQLIILVYLVVAVAKIVKDFCPQDNVIPGW</sequence>
<gene>
    <name evidence="2" type="ORF">LTR69_011256</name>
</gene>
<dbReference type="Proteomes" id="UP001345691">
    <property type="component" value="Unassembled WGS sequence"/>
</dbReference>
<dbReference type="CDD" id="cd12148">
    <property type="entry name" value="fungal_TF_MHR"/>
    <property type="match status" value="1"/>
</dbReference>
<keyword evidence="3" id="KW-1185">Reference proteome</keyword>
<name>A0ABR0IUP7_9EURO</name>
<comment type="caution">
    <text evidence="2">The sequence shown here is derived from an EMBL/GenBank/DDBJ whole genome shotgun (WGS) entry which is preliminary data.</text>
</comment>
<proteinExistence type="predicted"/>
<accession>A0ABR0IUP7</accession>
<evidence type="ECO:0000256" key="1">
    <source>
        <dbReference type="SAM" id="MobiDB-lite"/>
    </source>
</evidence>